<organism evidence="2 3">
    <name type="scientific">Trypanosoma conorhini</name>
    <dbReference type="NCBI Taxonomy" id="83891"/>
    <lineage>
        <taxon>Eukaryota</taxon>
        <taxon>Discoba</taxon>
        <taxon>Euglenozoa</taxon>
        <taxon>Kinetoplastea</taxon>
        <taxon>Metakinetoplastina</taxon>
        <taxon>Trypanosomatida</taxon>
        <taxon>Trypanosomatidae</taxon>
        <taxon>Trypanosoma</taxon>
    </lineage>
</organism>
<name>A0A3R7N843_9TRYP</name>
<feature type="region of interest" description="Disordered" evidence="1">
    <location>
        <begin position="130"/>
        <end position="172"/>
    </location>
</feature>
<sequence length="356" mass="39269">MTNGEVFALLRRRRDERNAKMQPPFGMQFVGGSNMPQQQQKRISASTVANASAHTSLFFPPDALVADGPIAGLQGAMSAASRVNANNSVLFSSPASSHLMVLLTEVRALRYLGRYATISGSDRVHALYGPTSVHTRRSRSFTASGSNEQTRGGRQRGEENGHDAASSPADEGLTDIPAAKEMQEEALTQQVWRHRPGTVGHVCAVEALLGFWESHGREVERQSATAVKAVLRSVRQRLSDPIRGNEENFTAHNNTNSQNNKEHESHHASPEQPRLLFAPPSVPLALFLAEQSPVSPTAPMPTEHRHWTEQDVLQLVMARPQESLDVHRVMDDVEELVGQNEELLNFLEEELVKVFL</sequence>
<feature type="compositionally biased region" description="Basic and acidic residues" evidence="1">
    <location>
        <begin position="260"/>
        <end position="269"/>
    </location>
</feature>
<reference evidence="2 3" key="1">
    <citation type="journal article" date="2018" name="BMC Genomics">
        <title>Genomic comparison of Trypanosoma conorhini and Trypanosoma rangeli to Trypanosoma cruzi strains of high and low virulence.</title>
        <authorList>
            <person name="Bradwell K.R."/>
            <person name="Koparde V.N."/>
            <person name="Matveyev A.V."/>
            <person name="Serrano M.G."/>
            <person name="Alves J.M."/>
            <person name="Parikh H."/>
            <person name="Huang B."/>
            <person name="Lee V."/>
            <person name="Espinosa-Alvarez O."/>
            <person name="Ortiz P.A."/>
            <person name="Costa-Martins A.G."/>
            <person name="Teixeira M.M."/>
            <person name="Buck G.A."/>
        </authorList>
    </citation>
    <scope>NUCLEOTIDE SEQUENCE [LARGE SCALE GENOMIC DNA]</scope>
    <source>
        <strain evidence="2 3">025E</strain>
    </source>
</reference>
<dbReference type="Proteomes" id="UP000284403">
    <property type="component" value="Unassembled WGS sequence"/>
</dbReference>
<keyword evidence="3" id="KW-1185">Reference proteome</keyword>
<feature type="compositionally biased region" description="Polar residues" evidence="1">
    <location>
        <begin position="247"/>
        <end position="259"/>
    </location>
</feature>
<evidence type="ECO:0000256" key="1">
    <source>
        <dbReference type="SAM" id="MobiDB-lite"/>
    </source>
</evidence>
<dbReference type="EMBL" id="MKKU01000020">
    <property type="protein sequence ID" value="RNF27003.1"/>
    <property type="molecule type" value="Genomic_DNA"/>
</dbReference>
<feature type="region of interest" description="Disordered" evidence="1">
    <location>
        <begin position="241"/>
        <end position="274"/>
    </location>
</feature>
<proteinExistence type="predicted"/>
<gene>
    <name evidence="2" type="ORF">Tco025E_00759</name>
</gene>
<evidence type="ECO:0000313" key="2">
    <source>
        <dbReference type="EMBL" id="RNF27003.1"/>
    </source>
</evidence>
<comment type="caution">
    <text evidence="2">The sequence shown here is derived from an EMBL/GenBank/DDBJ whole genome shotgun (WGS) entry which is preliminary data.</text>
</comment>
<dbReference type="OrthoDB" id="267646at2759"/>
<protein>
    <submittedName>
        <fullName evidence="2">Uncharacterized protein</fullName>
    </submittedName>
</protein>
<evidence type="ECO:0000313" key="3">
    <source>
        <dbReference type="Proteomes" id="UP000284403"/>
    </source>
</evidence>
<accession>A0A3R7N843</accession>
<dbReference type="GeneID" id="40314370"/>
<feature type="compositionally biased region" description="Polar residues" evidence="1">
    <location>
        <begin position="140"/>
        <end position="152"/>
    </location>
</feature>
<dbReference type="AlphaFoldDB" id="A0A3R7N843"/>
<dbReference type="RefSeq" id="XP_029232209.1">
    <property type="nucleotide sequence ID" value="XM_029367699.1"/>
</dbReference>